<evidence type="ECO:0000256" key="3">
    <source>
        <dbReference type="ARBA" id="ARBA00022989"/>
    </source>
</evidence>
<protein>
    <submittedName>
        <fullName evidence="8">Aromatic acid exporter family protein</fullName>
    </submittedName>
</protein>
<feature type="transmembrane region" description="Helical" evidence="6">
    <location>
        <begin position="68"/>
        <end position="90"/>
    </location>
</feature>
<keyword evidence="4 6" id="KW-0472">Membrane</keyword>
<evidence type="ECO:0000256" key="2">
    <source>
        <dbReference type="ARBA" id="ARBA00022692"/>
    </source>
</evidence>
<evidence type="ECO:0000256" key="1">
    <source>
        <dbReference type="ARBA" id="ARBA00004141"/>
    </source>
</evidence>
<accession>A0ABN3C5I9</accession>
<keyword evidence="9" id="KW-1185">Reference proteome</keyword>
<reference evidence="8 9" key="1">
    <citation type="journal article" date="2019" name="Int. J. Syst. Evol. Microbiol.">
        <title>The Global Catalogue of Microorganisms (GCM) 10K type strain sequencing project: providing services to taxonomists for standard genome sequencing and annotation.</title>
        <authorList>
            <consortium name="The Broad Institute Genomics Platform"/>
            <consortium name="The Broad Institute Genome Sequencing Center for Infectious Disease"/>
            <person name="Wu L."/>
            <person name="Ma J."/>
        </authorList>
    </citation>
    <scope>NUCLEOTIDE SEQUENCE [LARGE SCALE GENOMIC DNA]</scope>
    <source>
        <strain evidence="8 9">JCM 16114</strain>
    </source>
</reference>
<evidence type="ECO:0000256" key="4">
    <source>
        <dbReference type="ARBA" id="ARBA00023136"/>
    </source>
</evidence>
<evidence type="ECO:0000313" key="8">
    <source>
        <dbReference type="EMBL" id="GAA2204414.1"/>
    </source>
</evidence>
<feature type="compositionally biased region" description="Polar residues" evidence="5">
    <location>
        <begin position="388"/>
        <end position="402"/>
    </location>
</feature>
<comment type="caution">
    <text evidence="8">The sequence shown here is derived from an EMBL/GenBank/DDBJ whole genome shotgun (WGS) entry which is preliminary data.</text>
</comment>
<feature type="compositionally biased region" description="Gly residues" evidence="5">
    <location>
        <begin position="360"/>
        <end position="382"/>
    </location>
</feature>
<feature type="domain" description="Integral membrane bound transporter" evidence="7">
    <location>
        <begin position="33"/>
        <end position="154"/>
    </location>
</feature>
<keyword evidence="2 6" id="KW-0812">Transmembrane</keyword>
<feature type="region of interest" description="Disordered" evidence="5">
    <location>
        <begin position="348"/>
        <end position="416"/>
    </location>
</feature>
<evidence type="ECO:0000256" key="6">
    <source>
        <dbReference type="SAM" id="Phobius"/>
    </source>
</evidence>
<dbReference type="Pfam" id="PF13515">
    <property type="entry name" value="FUSC_2"/>
    <property type="match status" value="1"/>
</dbReference>
<evidence type="ECO:0000259" key="7">
    <source>
        <dbReference type="Pfam" id="PF13515"/>
    </source>
</evidence>
<feature type="transmembrane region" description="Helical" evidence="6">
    <location>
        <begin position="96"/>
        <end position="118"/>
    </location>
</feature>
<keyword evidence="3 6" id="KW-1133">Transmembrane helix</keyword>
<dbReference type="InterPro" id="IPR049453">
    <property type="entry name" value="Memb_transporter_dom"/>
</dbReference>
<proteinExistence type="predicted"/>
<organism evidence="8 9">
    <name type="scientific">Nonomuraea monospora</name>
    <dbReference type="NCBI Taxonomy" id="568818"/>
    <lineage>
        <taxon>Bacteria</taxon>
        <taxon>Bacillati</taxon>
        <taxon>Actinomycetota</taxon>
        <taxon>Actinomycetes</taxon>
        <taxon>Streptosporangiales</taxon>
        <taxon>Streptosporangiaceae</taxon>
        <taxon>Nonomuraea</taxon>
    </lineage>
</organism>
<comment type="subcellular location">
    <subcellularLocation>
        <location evidence="1">Membrane</location>
        <topology evidence="1">Multi-pass membrane protein</topology>
    </subcellularLocation>
</comment>
<evidence type="ECO:0000256" key="5">
    <source>
        <dbReference type="SAM" id="MobiDB-lite"/>
    </source>
</evidence>
<dbReference type="RefSeq" id="WP_344470349.1">
    <property type="nucleotide sequence ID" value="NZ_BAAAQX010000001.1"/>
</dbReference>
<feature type="transmembrane region" description="Helical" evidence="6">
    <location>
        <begin position="43"/>
        <end position="61"/>
    </location>
</feature>
<evidence type="ECO:0000313" key="9">
    <source>
        <dbReference type="Proteomes" id="UP001499843"/>
    </source>
</evidence>
<name>A0ABN3C5I9_9ACTN</name>
<dbReference type="EMBL" id="BAAAQX010000001">
    <property type="protein sequence ID" value="GAA2204414.1"/>
    <property type="molecule type" value="Genomic_DNA"/>
</dbReference>
<gene>
    <name evidence="8" type="ORF">GCM10009850_003460</name>
</gene>
<sequence>MLNRLSDLVKERLGTFGLTAPSIAQCAVGSALAWTAAIELLGHPRPFFAPISVLICVGVGLGQRLRRVVELVVGVSLGVGVGDLLVSWIGSGAWQLALVVALAMTVAVLLNSGALFVAQAGSSAVLVTTLVPGDGAGGLDRMADALTGGVIGIAAVALLPASPYAIAAKHLSGVLDALSTVLERAAEAIEKRDADLAAEALEEARTTQTAVEEFEAALETSKEITMISPLHWHRRARLARYETAAVPVDLALRNARVLSRRTLASLGEASPPPAALAEAMREVSEAALLLQLELGAGREPALARQALLAVAARERPARLGFSAHVIIAQLRSVVVDLLQATGMEHEEATAALTPLDETGPGKGTGTRGGGGSGEQAGSGGQADPGEQASPNGQADPNGQASPREQADASDETTRRG</sequence>
<dbReference type="Proteomes" id="UP001499843">
    <property type="component" value="Unassembled WGS sequence"/>
</dbReference>